<name>A0A183FHU7_HELPZ</name>
<gene>
    <name evidence="2" type="ORF">HPBE_LOCUS6390</name>
</gene>
<reference evidence="4" key="2">
    <citation type="submission" date="2019-09" db="UniProtKB">
        <authorList>
            <consortium name="WormBaseParasite"/>
        </authorList>
    </citation>
    <scope>IDENTIFICATION</scope>
</reference>
<reference evidence="2 3" key="1">
    <citation type="submission" date="2018-11" db="EMBL/GenBank/DDBJ databases">
        <authorList>
            <consortium name="Pathogen Informatics"/>
        </authorList>
    </citation>
    <scope>NUCLEOTIDE SEQUENCE [LARGE SCALE GENOMIC DNA]</scope>
</reference>
<keyword evidence="3" id="KW-1185">Reference proteome</keyword>
<feature type="region of interest" description="Disordered" evidence="1">
    <location>
        <begin position="1"/>
        <end position="27"/>
    </location>
</feature>
<dbReference type="WBParaSite" id="HPBE_0000638901-mRNA-1">
    <property type="protein sequence ID" value="HPBE_0000638901-mRNA-1"/>
    <property type="gene ID" value="HPBE_0000638901"/>
</dbReference>
<evidence type="ECO:0000313" key="4">
    <source>
        <dbReference type="WBParaSite" id="HPBE_0000638901-mRNA-1"/>
    </source>
</evidence>
<evidence type="ECO:0000313" key="2">
    <source>
        <dbReference type="EMBL" id="VDO68046.1"/>
    </source>
</evidence>
<proteinExistence type="predicted"/>
<evidence type="ECO:0000256" key="1">
    <source>
        <dbReference type="SAM" id="MobiDB-lite"/>
    </source>
</evidence>
<sequence length="79" mass="8732">MERTISVQSDGELQGGLSAGSRCSAPDVPGLSSTAALRWWNCSWSWGGTFVGIVMIHRGQRFRERERLRGSGPRPITDR</sequence>
<organism evidence="3 4">
    <name type="scientific">Heligmosomoides polygyrus</name>
    <name type="common">Parasitic roundworm</name>
    <dbReference type="NCBI Taxonomy" id="6339"/>
    <lineage>
        <taxon>Eukaryota</taxon>
        <taxon>Metazoa</taxon>
        <taxon>Ecdysozoa</taxon>
        <taxon>Nematoda</taxon>
        <taxon>Chromadorea</taxon>
        <taxon>Rhabditida</taxon>
        <taxon>Rhabditina</taxon>
        <taxon>Rhabditomorpha</taxon>
        <taxon>Strongyloidea</taxon>
        <taxon>Heligmosomidae</taxon>
        <taxon>Heligmosomoides</taxon>
    </lineage>
</organism>
<evidence type="ECO:0000313" key="3">
    <source>
        <dbReference type="Proteomes" id="UP000050761"/>
    </source>
</evidence>
<dbReference type="Proteomes" id="UP000050761">
    <property type="component" value="Unassembled WGS sequence"/>
</dbReference>
<accession>A0A183FHU7</accession>
<accession>A0A3P7X4R1</accession>
<dbReference type="AlphaFoldDB" id="A0A183FHU7"/>
<protein>
    <submittedName>
        <fullName evidence="2 4">Uncharacterized protein</fullName>
    </submittedName>
</protein>
<dbReference type="EMBL" id="UZAH01025653">
    <property type="protein sequence ID" value="VDO68046.1"/>
    <property type="molecule type" value="Genomic_DNA"/>
</dbReference>
<feature type="compositionally biased region" description="Polar residues" evidence="1">
    <location>
        <begin position="1"/>
        <end position="11"/>
    </location>
</feature>